<organism evidence="3 4">
    <name type="scientific">Gadus morhua</name>
    <name type="common">Atlantic cod</name>
    <dbReference type="NCBI Taxonomy" id="8049"/>
    <lineage>
        <taxon>Eukaryota</taxon>
        <taxon>Metazoa</taxon>
        <taxon>Chordata</taxon>
        <taxon>Craniata</taxon>
        <taxon>Vertebrata</taxon>
        <taxon>Euteleostomi</taxon>
        <taxon>Actinopterygii</taxon>
        <taxon>Neopterygii</taxon>
        <taxon>Teleostei</taxon>
        <taxon>Neoteleostei</taxon>
        <taxon>Acanthomorphata</taxon>
        <taxon>Zeiogadaria</taxon>
        <taxon>Gadariae</taxon>
        <taxon>Gadiformes</taxon>
        <taxon>Gadoidei</taxon>
        <taxon>Gadidae</taxon>
        <taxon>Gadus</taxon>
    </lineage>
</organism>
<accession>A0A8C5AWQ9</accession>
<dbReference type="Proteomes" id="UP000694546">
    <property type="component" value="Chromosome 8"/>
</dbReference>
<evidence type="ECO:0000313" key="3">
    <source>
        <dbReference type="Ensembl" id="ENSGMOP00000037875.1"/>
    </source>
</evidence>
<dbReference type="InterPro" id="IPR038826">
    <property type="entry name" value="CCDC178"/>
</dbReference>
<feature type="coiled-coil region" evidence="1">
    <location>
        <begin position="499"/>
        <end position="529"/>
    </location>
</feature>
<gene>
    <name evidence="3" type="primary">ccdc178</name>
</gene>
<sequence length="881" mass="100370">MPEVEHTRFPSREDRHNPPVVKDHGTTESQPFSNEDQADLQTVCPGRRRSCALVNSPSPCVNKAIYHIQELKRKVEIWCQQPGKNIPHWTPDKKQFSKTFSDPDAGSIISTELYIEGIGLTLRGPAGSGPWSPLRKETADALVEVVYLLERLEADRQDGEDTLLTEKGRRKRLEKRLRGVALWKQHEHATAVQKEHEACIRDISELQWHLKHRRAAAEAQRGKLAGLELVNGRLREDIAAAQRQAPLLGEKTEQETRLLEDLTAAQTQADCVHEEGSSSLQLLKEQLKKMEKTHSTGKKDMSSQLMDIKIQQASREMEFKQLMILWEKQCVYLKETQELVALREQQCAAIQNRVPEMEALESSAGQQVLELEIEIGEETRKSEKLREQLTKLHNDIQQTTLEGEEEVARLEAAVQSKRMVLSAISEENLQNQMEEEDLLKKTSDSVKAVKQMQKDKKLMVKTIREKEDQREAIQVELTQVVDHHTATKARLDEQQEIALKEEEKNRTAIDSLKKELANQMKARALVQSQCAMITEELQRARWSSEQANRKLHQEHEEAMAASRLLETRIQRLRKLYQQKTQKIKNLKERFGEMQRKHQKTSAKLEEEKNLKVDRLNAMKESFTATTERFDYVLSRTSDLTRKSDEYNVSSQTMEKTAKTLGKRVEHLQAVFDMVAFQQQSATGLMNTLQSDMKNCLQRTQHCEAVHTAHYAARQRKMEDTKEALKQALRANAALAQRYGELQQSLLAARTEAARVLHQRNLAEGTFQFSAQLSLLQGRMHQAMVKYFKQRRLYSRAELARCQALSRETGRRVGAAQGDLSAALRCLSAFQRSLTDDSAAAAAVDADDDDDGGDGVVVNRRAALRVAFKLSSANALAPRPRP</sequence>
<protein>
    <recommendedName>
        <fullName evidence="5">Coiled-coil domain-containing protein 178</fullName>
    </recommendedName>
</protein>
<keyword evidence="1" id="KW-0175">Coiled coil</keyword>
<dbReference type="GeneID" id="115548262"/>
<dbReference type="RefSeq" id="XP_030218616.1">
    <property type="nucleotide sequence ID" value="XM_030362756.1"/>
</dbReference>
<feature type="compositionally biased region" description="Basic and acidic residues" evidence="2">
    <location>
        <begin position="1"/>
        <end position="26"/>
    </location>
</feature>
<dbReference type="Ensembl" id="ENSGMOT00000043262.1">
    <property type="protein sequence ID" value="ENSGMOP00000037875.1"/>
    <property type="gene ID" value="ENSGMOG00000025874.1"/>
</dbReference>
<feature type="coiled-coil region" evidence="1">
    <location>
        <begin position="562"/>
        <end position="603"/>
    </location>
</feature>
<evidence type="ECO:0000313" key="4">
    <source>
        <dbReference type="Proteomes" id="UP000694546"/>
    </source>
</evidence>
<evidence type="ECO:0000256" key="2">
    <source>
        <dbReference type="SAM" id="MobiDB-lite"/>
    </source>
</evidence>
<dbReference type="PANTHER" id="PTHR35088:SF1">
    <property type="entry name" value="COILED-COIL DOMAIN-CONTAINING PROTEIN 178"/>
    <property type="match status" value="1"/>
</dbReference>
<feature type="coiled-coil region" evidence="1">
    <location>
        <begin position="368"/>
        <end position="402"/>
    </location>
</feature>
<evidence type="ECO:0000256" key="1">
    <source>
        <dbReference type="SAM" id="Coils"/>
    </source>
</evidence>
<name>A0A8C5AWQ9_GADMO</name>
<feature type="region of interest" description="Disordered" evidence="2">
    <location>
        <begin position="1"/>
        <end position="37"/>
    </location>
</feature>
<dbReference type="OMA" id="AICHIQD"/>
<proteinExistence type="predicted"/>
<dbReference type="AlphaFoldDB" id="A0A8C5AWQ9"/>
<dbReference type="OrthoDB" id="10010556at2759"/>
<dbReference type="RefSeq" id="XP_030218615.1">
    <property type="nucleotide sequence ID" value="XM_030362755.1"/>
</dbReference>
<evidence type="ECO:0008006" key="5">
    <source>
        <dbReference type="Google" id="ProtNLM"/>
    </source>
</evidence>
<keyword evidence="4" id="KW-1185">Reference proteome</keyword>
<dbReference type="PANTHER" id="PTHR35088">
    <property type="entry name" value="COILED-COIL DOMAIN-CONTAINING PROTEIN 178"/>
    <property type="match status" value="1"/>
</dbReference>
<feature type="coiled-coil region" evidence="1">
    <location>
        <begin position="710"/>
        <end position="744"/>
    </location>
</feature>
<dbReference type="GeneTree" id="ENSGT00940000166855"/>
<reference evidence="3" key="1">
    <citation type="submission" date="2025-08" db="UniProtKB">
        <authorList>
            <consortium name="Ensembl"/>
        </authorList>
    </citation>
    <scope>IDENTIFICATION</scope>
</reference>
<reference evidence="3" key="2">
    <citation type="submission" date="2025-09" db="UniProtKB">
        <authorList>
            <consortium name="Ensembl"/>
        </authorList>
    </citation>
    <scope>IDENTIFICATION</scope>
</reference>